<dbReference type="InterPro" id="IPR036322">
    <property type="entry name" value="WD40_repeat_dom_sf"/>
</dbReference>
<dbReference type="PROSITE" id="PS50294">
    <property type="entry name" value="WD_REPEATS_REGION"/>
    <property type="match status" value="1"/>
</dbReference>
<accession>A0A0C2EXT0</accession>
<dbReference type="SUPFAM" id="SSF50978">
    <property type="entry name" value="WD40 repeat-like"/>
    <property type="match status" value="1"/>
</dbReference>
<dbReference type="Pfam" id="PF00400">
    <property type="entry name" value="WD40"/>
    <property type="match status" value="3"/>
</dbReference>
<dbReference type="HOGENOM" id="CLU_000288_57_4_1"/>
<keyword evidence="2" id="KW-0677">Repeat</keyword>
<feature type="region of interest" description="Disordered" evidence="4">
    <location>
        <begin position="1"/>
        <end position="37"/>
    </location>
</feature>
<dbReference type="PANTHER" id="PTHR19848">
    <property type="entry name" value="WD40 REPEAT PROTEIN"/>
    <property type="match status" value="1"/>
</dbReference>
<keyword evidence="1 3" id="KW-0853">WD repeat</keyword>
<dbReference type="PROSITE" id="PS50082">
    <property type="entry name" value="WD_REPEATS_2"/>
    <property type="match status" value="2"/>
</dbReference>
<keyword evidence="6" id="KW-1185">Reference proteome</keyword>
<dbReference type="InterPro" id="IPR015943">
    <property type="entry name" value="WD40/YVTN_repeat-like_dom_sf"/>
</dbReference>
<protein>
    <submittedName>
        <fullName evidence="5">WD repeat protein</fullName>
    </submittedName>
</protein>
<gene>
    <name evidence="5" type="ORF">SPBR_01674</name>
</gene>
<dbReference type="EMBL" id="AWTV01000007">
    <property type="protein sequence ID" value="KIH91474.1"/>
    <property type="molecule type" value="Genomic_DNA"/>
</dbReference>
<dbReference type="Proteomes" id="UP000031575">
    <property type="component" value="Unassembled WGS sequence"/>
</dbReference>
<evidence type="ECO:0000313" key="6">
    <source>
        <dbReference type="Proteomes" id="UP000031575"/>
    </source>
</evidence>
<evidence type="ECO:0000256" key="3">
    <source>
        <dbReference type="PROSITE-ProRule" id="PRU00221"/>
    </source>
</evidence>
<dbReference type="GeneID" id="63674905"/>
<evidence type="ECO:0000313" key="5">
    <source>
        <dbReference type="EMBL" id="KIH91474.1"/>
    </source>
</evidence>
<name>A0A0C2EXT0_9PEZI</name>
<dbReference type="OrthoDB" id="6262491at2759"/>
<evidence type="ECO:0000256" key="1">
    <source>
        <dbReference type="ARBA" id="ARBA00022574"/>
    </source>
</evidence>
<dbReference type="RefSeq" id="XP_040619484.1">
    <property type="nucleotide sequence ID" value="XM_040759984.1"/>
</dbReference>
<reference evidence="5 6" key="1">
    <citation type="journal article" date="2014" name="BMC Genomics">
        <title>Comparative genomics of the major fungal agents of human and animal Sporotrichosis: Sporothrix schenckii and Sporothrix brasiliensis.</title>
        <authorList>
            <person name="Teixeira M.M."/>
            <person name="de Almeida L.G."/>
            <person name="Kubitschek-Barreira P."/>
            <person name="Alves F.L."/>
            <person name="Kioshima E.S."/>
            <person name="Abadio A.K."/>
            <person name="Fernandes L."/>
            <person name="Derengowski L.S."/>
            <person name="Ferreira K.S."/>
            <person name="Souza R.C."/>
            <person name="Ruiz J.C."/>
            <person name="de Andrade N.C."/>
            <person name="Paes H.C."/>
            <person name="Nicola A.M."/>
            <person name="Albuquerque P."/>
            <person name="Gerber A.L."/>
            <person name="Martins V.P."/>
            <person name="Peconick L.D."/>
            <person name="Neto A.V."/>
            <person name="Chaucanez C.B."/>
            <person name="Silva P.A."/>
            <person name="Cunha O.L."/>
            <person name="de Oliveira F.F."/>
            <person name="dos Santos T.C."/>
            <person name="Barros A.L."/>
            <person name="Soares M.A."/>
            <person name="de Oliveira L.M."/>
            <person name="Marini M.M."/>
            <person name="Villalobos-Duno H."/>
            <person name="Cunha M.M."/>
            <person name="de Hoog S."/>
            <person name="da Silveira J.F."/>
            <person name="Henrissat B."/>
            <person name="Nino-Vega G.A."/>
            <person name="Cisalpino P.S."/>
            <person name="Mora-Montes H.M."/>
            <person name="Almeida S.R."/>
            <person name="Stajich J.E."/>
            <person name="Lopes-Bezerra L.M."/>
            <person name="Vasconcelos A.T."/>
            <person name="Felipe M.S."/>
        </authorList>
    </citation>
    <scope>NUCLEOTIDE SEQUENCE [LARGE SCALE GENOMIC DNA]</scope>
    <source>
        <strain evidence="5 6">5110</strain>
    </source>
</reference>
<feature type="repeat" description="WD" evidence="3">
    <location>
        <begin position="374"/>
        <end position="405"/>
    </location>
</feature>
<comment type="caution">
    <text evidence="5">The sequence shown here is derived from an EMBL/GenBank/DDBJ whole genome shotgun (WGS) entry which is preliminary data.</text>
</comment>
<feature type="compositionally biased region" description="Basic and acidic residues" evidence="4">
    <location>
        <begin position="8"/>
        <end position="18"/>
    </location>
</feature>
<feature type="repeat" description="WD" evidence="3">
    <location>
        <begin position="157"/>
        <end position="183"/>
    </location>
</feature>
<dbReference type="InterPro" id="IPR019775">
    <property type="entry name" value="WD40_repeat_CS"/>
</dbReference>
<proteinExistence type="predicted"/>
<dbReference type="Gene3D" id="2.130.10.10">
    <property type="entry name" value="YVTN repeat-like/Quinoprotein amine dehydrogenase"/>
    <property type="match status" value="2"/>
</dbReference>
<dbReference type="PANTHER" id="PTHR19848:SF8">
    <property type="entry name" value="F-BOX AND WD REPEAT DOMAIN CONTAINING 7"/>
    <property type="match status" value="1"/>
</dbReference>
<organism evidence="5 6">
    <name type="scientific">Sporothrix brasiliensis 5110</name>
    <dbReference type="NCBI Taxonomy" id="1398154"/>
    <lineage>
        <taxon>Eukaryota</taxon>
        <taxon>Fungi</taxon>
        <taxon>Dikarya</taxon>
        <taxon>Ascomycota</taxon>
        <taxon>Pezizomycotina</taxon>
        <taxon>Sordariomycetes</taxon>
        <taxon>Sordariomycetidae</taxon>
        <taxon>Ophiostomatales</taxon>
        <taxon>Ophiostomataceae</taxon>
        <taxon>Sporothrix</taxon>
    </lineage>
</organism>
<evidence type="ECO:0000256" key="2">
    <source>
        <dbReference type="ARBA" id="ARBA00022737"/>
    </source>
</evidence>
<dbReference type="SMART" id="SM00320">
    <property type="entry name" value="WD40"/>
    <property type="match status" value="5"/>
</dbReference>
<sequence>MQTADPQRFFETEREHPLTGESAAQEQRERRSAKSANKYGSPVLLKSKVLAVLADPMSAAHVFVAESAGSARRVNVLDESDNDAKATAYRGPAAPVTSLALGGPGGKTLFAGSWDKTVWSFDRDTHQPGIRYGLAGGAGGGGHTDFVKAVVCGRLGDEDVLISGGADKKIIVWDVVSGKRLHTLQDSGSTTKGNRQSMLALQDLAIDPVATTRDEIWLVSASSDPHIRRWRIRLDGWEQVTEDAQDDVNNKDVTTDRPKKTLLAHQTTVYKVVFEDHNYSGGGDDDDDNGEDVNLWTSSGDGTVKCLSRQHGFQHRETVGSGSSTFHHGDHVRAVAVTDAWVITAGRDEDLQYWDRTGAADATDDRANVRYAAITGHFDEVTDLVVLSDGRRLCSVSLDGTVRTWPLVKADVDALVKQQKEDRAAAAAGIVDDDADKIAEEGGLMTADEEAELAALMEDD</sequence>
<dbReference type="PROSITE" id="PS00678">
    <property type="entry name" value="WD_REPEATS_1"/>
    <property type="match status" value="1"/>
</dbReference>
<dbReference type="VEuPathDB" id="FungiDB:SPBR_01674"/>
<dbReference type="InterPro" id="IPR001680">
    <property type="entry name" value="WD40_rpt"/>
</dbReference>
<dbReference type="AlphaFoldDB" id="A0A0C2EXT0"/>
<evidence type="ECO:0000256" key="4">
    <source>
        <dbReference type="SAM" id="MobiDB-lite"/>
    </source>
</evidence>